<reference evidence="1 2" key="1">
    <citation type="submission" date="2024-05" db="EMBL/GenBank/DDBJ databases">
        <title>Haplotype-resolved chromosome-level genome assembly of Huyou (Citrus changshanensis).</title>
        <authorList>
            <person name="Miao C."/>
            <person name="Chen W."/>
            <person name="Wu Y."/>
            <person name="Wang L."/>
            <person name="Zhao S."/>
            <person name="Grierson D."/>
            <person name="Xu C."/>
            <person name="Chen K."/>
        </authorList>
    </citation>
    <scope>NUCLEOTIDE SEQUENCE [LARGE SCALE GENOMIC DNA]</scope>
    <source>
        <strain evidence="1">01-14</strain>
        <tissue evidence="1">Leaf</tissue>
    </source>
</reference>
<proteinExistence type="predicted"/>
<sequence length="123" mass="13651">MQDHIPCSTLVVVCIPLTKTDSKTFDDVTLCRSTIGALQHATLTSPNMVSWCFKKKTVVSRSSTESEYRALATASSKIDRVRCRLIVSRCWGRVLLLPAALDGDGDEWRKEHVKNEGDGVRNA</sequence>
<evidence type="ECO:0000313" key="2">
    <source>
        <dbReference type="Proteomes" id="UP001428341"/>
    </source>
</evidence>
<comment type="caution">
    <text evidence="1">The sequence shown here is derived from an EMBL/GenBank/DDBJ whole genome shotgun (WGS) entry which is preliminary data.</text>
</comment>
<organism evidence="1 2">
    <name type="scientific">Citrus x changshan-huyou</name>
    <dbReference type="NCBI Taxonomy" id="2935761"/>
    <lineage>
        <taxon>Eukaryota</taxon>
        <taxon>Viridiplantae</taxon>
        <taxon>Streptophyta</taxon>
        <taxon>Embryophyta</taxon>
        <taxon>Tracheophyta</taxon>
        <taxon>Spermatophyta</taxon>
        <taxon>Magnoliopsida</taxon>
        <taxon>eudicotyledons</taxon>
        <taxon>Gunneridae</taxon>
        <taxon>Pentapetalae</taxon>
        <taxon>rosids</taxon>
        <taxon>malvids</taxon>
        <taxon>Sapindales</taxon>
        <taxon>Rutaceae</taxon>
        <taxon>Aurantioideae</taxon>
        <taxon>Citrus</taxon>
    </lineage>
</organism>
<evidence type="ECO:0000313" key="1">
    <source>
        <dbReference type="EMBL" id="KAK9222285.1"/>
    </source>
</evidence>
<protein>
    <submittedName>
        <fullName evidence="1">Uncharacterized protein</fullName>
    </submittedName>
</protein>
<accession>A0AAP0MS62</accession>
<dbReference type="AlphaFoldDB" id="A0AAP0MS62"/>
<dbReference type="EMBL" id="JBCGBO010000002">
    <property type="protein sequence ID" value="KAK9222285.1"/>
    <property type="molecule type" value="Genomic_DNA"/>
</dbReference>
<keyword evidence="2" id="KW-1185">Reference proteome</keyword>
<gene>
    <name evidence="1" type="ORF">WN944_010720</name>
</gene>
<name>A0AAP0MS62_9ROSI</name>
<dbReference type="Proteomes" id="UP001428341">
    <property type="component" value="Unassembled WGS sequence"/>
</dbReference>